<dbReference type="InterPro" id="IPR004789">
    <property type="entry name" value="Acetalactate_synth_ssu"/>
</dbReference>
<evidence type="ECO:0000313" key="5">
    <source>
        <dbReference type="Proteomes" id="UP000226191"/>
    </source>
</evidence>
<dbReference type="PANTHER" id="PTHR30239">
    <property type="entry name" value="ACETOLACTATE SYNTHASE SMALL SUBUNIT"/>
    <property type="match status" value="1"/>
</dbReference>
<dbReference type="GO" id="GO:0003984">
    <property type="term" value="F:acetolactate synthase activity"/>
    <property type="evidence" value="ECO:0007669"/>
    <property type="project" value="UniProtKB-UniRule"/>
</dbReference>
<dbReference type="EMBL" id="MVCE01000006">
    <property type="protein sequence ID" value="PGF32044.1"/>
    <property type="molecule type" value="Genomic_DNA"/>
</dbReference>
<keyword evidence="1" id="KW-0100">Branched-chain amino acid biosynthesis</keyword>
<sequence>MTRRVLSVSPTDDPSETRMTIGVDAVSAQALEQIIKQLNKLIEIHKIAEPEPSTVTRELILVKVRSNVENRSKIIDTVALRRAKAVDASLESLTIEATG</sequence>
<feature type="domain" description="Acetolactate synthase small subunit-like ACT" evidence="3">
    <location>
        <begin position="6"/>
        <end position="45"/>
    </location>
</feature>
<dbReference type="Gene3D" id="3.30.70.1150">
    <property type="entry name" value="ACT-like. Chain A, domain 2"/>
    <property type="match status" value="1"/>
</dbReference>
<evidence type="ECO:0000259" key="3">
    <source>
        <dbReference type="Pfam" id="PF22629"/>
    </source>
</evidence>
<comment type="subunit">
    <text evidence="1">Dimer of large and small chains.</text>
</comment>
<feature type="domain" description="Acetolactate synthase small subunit C-terminal" evidence="2">
    <location>
        <begin position="57"/>
        <end position="99"/>
    </location>
</feature>
<keyword evidence="1" id="KW-0808">Transferase</keyword>
<dbReference type="AlphaFoldDB" id="A0AA44QGH9"/>
<dbReference type="InterPro" id="IPR054480">
    <property type="entry name" value="AHAS_small-like_ACT"/>
</dbReference>
<comment type="caution">
    <text evidence="4">The sequence shown here is derived from an EMBL/GenBank/DDBJ whole genome shotgun (WGS) entry which is preliminary data.</text>
</comment>
<comment type="function">
    <text evidence="1">Catalyzes the conversion of 2 pyruvate molecules into acetolactate in the first common step of the biosynthetic pathway of the branched-amino acids such as leucine, isoleucine, and valine.</text>
</comment>
<reference evidence="4 5" key="1">
    <citation type="submission" date="2017-02" db="EMBL/GenBank/DDBJ databases">
        <title>Prevalence of linear plasmids in Cutibacterium acnes isolates obtained from cancerous prostatic tissue.</title>
        <authorList>
            <person name="Davidsson S."/>
            <person name="Bruggemann H."/>
        </authorList>
    </citation>
    <scope>NUCLEOTIDE SEQUENCE [LARGE SCALE GENOMIC DNA]</scope>
    <source>
        <strain evidence="4 5">11-78</strain>
    </source>
</reference>
<name>A0AA44QGH9_CUTAC</name>
<dbReference type="GO" id="GO:0005829">
    <property type="term" value="C:cytosol"/>
    <property type="evidence" value="ECO:0007669"/>
    <property type="project" value="TreeGrafter"/>
</dbReference>
<accession>A0AA44QGH9</accession>
<dbReference type="SUPFAM" id="SSF55021">
    <property type="entry name" value="ACT-like"/>
    <property type="match status" value="1"/>
</dbReference>
<evidence type="ECO:0000313" key="4">
    <source>
        <dbReference type="EMBL" id="PGF32044.1"/>
    </source>
</evidence>
<protein>
    <recommendedName>
        <fullName evidence="1">Acetolactate synthase small subunit</fullName>
        <shortName evidence="1">AHAS</shortName>
        <shortName evidence="1">ALS</shortName>
        <ecNumber evidence="1">2.2.1.6</ecNumber>
    </recommendedName>
    <alternativeName>
        <fullName evidence="1">Acetohydroxy-acid synthase small subunit</fullName>
    </alternativeName>
</protein>
<evidence type="ECO:0000259" key="2">
    <source>
        <dbReference type="Pfam" id="PF10369"/>
    </source>
</evidence>
<dbReference type="Proteomes" id="UP000226191">
    <property type="component" value="Unassembled WGS sequence"/>
</dbReference>
<dbReference type="Pfam" id="PF22629">
    <property type="entry name" value="ACT_AHAS_ss"/>
    <property type="match status" value="1"/>
</dbReference>
<comment type="pathway">
    <text evidence="1">Amino-acid biosynthesis; L-isoleucine biosynthesis; L-isoleucine from 2-oxobutanoate: step 1/4.</text>
</comment>
<evidence type="ECO:0000256" key="1">
    <source>
        <dbReference type="RuleBase" id="RU368092"/>
    </source>
</evidence>
<comment type="catalytic activity">
    <reaction evidence="1">
        <text>2 pyruvate + H(+) = (2S)-2-acetolactate + CO2</text>
        <dbReference type="Rhea" id="RHEA:25249"/>
        <dbReference type="ChEBI" id="CHEBI:15361"/>
        <dbReference type="ChEBI" id="CHEBI:15378"/>
        <dbReference type="ChEBI" id="CHEBI:16526"/>
        <dbReference type="ChEBI" id="CHEBI:58476"/>
        <dbReference type="EC" id="2.2.1.6"/>
    </reaction>
</comment>
<dbReference type="InterPro" id="IPR027271">
    <property type="entry name" value="Acetolactate_synth/TF_NikR_C"/>
</dbReference>
<gene>
    <name evidence="4" type="ORF">B1B09_11300</name>
</gene>
<dbReference type="Gene3D" id="3.30.70.260">
    <property type="match status" value="1"/>
</dbReference>
<dbReference type="PANTHER" id="PTHR30239:SF0">
    <property type="entry name" value="ACETOLACTATE SYNTHASE SMALL SUBUNIT 1, CHLOROPLASTIC"/>
    <property type="match status" value="1"/>
</dbReference>
<dbReference type="Pfam" id="PF10369">
    <property type="entry name" value="ALS_ss_C"/>
    <property type="match status" value="1"/>
</dbReference>
<dbReference type="EC" id="2.2.1.6" evidence="1"/>
<proteinExistence type="inferred from homology"/>
<dbReference type="GO" id="GO:0009097">
    <property type="term" value="P:isoleucine biosynthetic process"/>
    <property type="evidence" value="ECO:0007669"/>
    <property type="project" value="UniProtKB-UniRule"/>
</dbReference>
<organism evidence="4 5">
    <name type="scientific">Cutibacterium acnes</name>
    <name type="common">Propionibacterium acnes</name>
    <dbReference type="NCBI Taxonomy" id="1747"/>
    <lineage>
        <taxon>Bacteria</taxon>
        <taxon>Bacillati</taxon>
        <taxon>Actinomycetota</taxon>
        <taxon>Actinomycetes</taxon>
        <taxon>Propionibacteriales</taxon>
        <taxon>Propionibacteriaceae</taxon>
        <taxon>Cutibacterium</taxon>
    </lineage>
</organism>
<dbReference type="GO" id="GO:0009099">
    <property type="term" value="P:L-valine biosynthetic process"/>
    <property type="evidence" value="ECO:0007669"/>
    <property type="project" value="UniProtKB-UniRule"/>
</dbReference>
<dbReference type="GO" id="GO:1990610">
    <property type="term" value="F:acetolactate synthase regulator activity"/>
    <property type="evidence" value="ECO:0007669"/>
    <property type="project" value="UniProtKB-UniRule"/>
</dbReference>
<dbReference type="InterPro" id="IPR045865">
    <property type="entry name" value="ACT-like_dom_sf"/>
</dbReference>
<dbReference type="InterPro" id="IPR019455">
    <property type="entry name" value="Acetolactate_synth_ssu_C"/>
</dbReference>
<keyword evidence="1" id="KW-0028">Amino-acid biosynthesis</keyword>
<comment type="pathway">
    <text evidence="1">Amino-acid biosynthesis; L-valine biosynthesis; L-valine from pyruvate: step 1/4.</text>
</comment>
<comment type="similarity">
    <text evidence="1">Belongs to the acetolactate synthase small subunit family.</text>
</comment>
<dbReference type="NCBIfam" id="TIGR00119">
    <property type="entry name" value="acolac_sm"/>
    <property type="match status" value="1"/>
</dbReference>